<evidence type="ECO:0000313" key="14">
    <source>
        <dbReference type="EMBL" id="CAI9111299.1"/>
    </source>
</evidence>
<dbReference type="FunFam" id="1.10.420.10:FF:000001">
    <property type="entry name" value="Peroxidase"/>
    <property type="match status" value="1"/>
</dbReference>
<dbReference type="InterPro" id="IPR000823">
    <property type="entry name" value="Peroxidase_pln"/>
</dbReference>
<evidence type="ECO:0000256" key="6">
    <source>
        <dbReference type="ARBA" id="ARBA00022837"/>
    </source>
</evidence>
<feature type="binding site" evidence="10">
    <location>
        <position position="60"/>
    </location>
    <ligand>
        <name>Ca(2+)</name>
        <dbReference type="ChEBI" id="CHEBI:29108"/>
        <label>2</label>
    </ligand>
</feature>
<evidence type="ECO:0000256" key="10">
    <source>
        <dbReference type="PIRSR" id="PIRSR600823-3"/>
    </source>
</evidence>
<keyword evidence="9 11" id="KW-1015">Disulfide bond</keyword>
<feature type="domain" description="Plant heme peroxidase family profile" evidence="13">
    <location>
        <begin position="1"/>
        <end position="141"/>
    </location>
</feature>
<dbReference type="InterPro" id="IPR002016">
    <property type="entry name" value="Haem_peroxidase"/>
</dbReference>
<evidence type="ECO:0000256" key="4">
    <source>
        <dbReference type="ARBA" id="ARBA00022617"/>
    </source>
</evidence>
<dbReference type="AlphaFoldDB" id="A0AAV1DWY5"/>
<keyword evidence="6 10" id="KW-0106">Calcium</keyword>
<evidence type="ECO:0000259" key="13">
    <source>
        <dbReference type="PROSITE" id="PS50873"/>
    </source>
</evidence>
<comment type="cofactor">
    <cofactor evidence="10">
        <name>Ca(2+)</name>
        <dbReference type="ChEBI" id="CHEBI:29108"/>
    </cofactor>
    <text evidence="10">Binds 2 calcium ions per subunit.</text>
</comment>
<accession>A0AAV1DWY5</accession>
<comment type="catalytic activity">
    <reaction evidence="1">
        <text>2 a phenolic donor + H2O2 = 2 a phenolic radical donor + 2 H2O</text>
        <dbReference type="Rhea" id="RHEA:56136"/>
        <dbReference type="ChEBI" id="CHEBI:15377"/>
        <dbReference type="ChEBI" id="CHEBI:16240"/>
        <dbReference type="ChEBI" id="CHEBI:139520"/>
        <dbReference type="ChEBI" id="CHEBI:139521"/>
        <dbReference type="EC" id="1.11.1.7"/>
    </reaction>
</comment>
<dbReference type="EMBL" id="OX459123">
    <property type="protein sequence ID" value="CAI9111299.1"/>
    <property type="molecule type" value="Genomic_DNA"/>
</dbReference>
<dbReference type="Gene3D" id="1.10.520.10">
    <property type="match status" value="1"/>
</dbReference>
<keyword evidence="4" id="KW-0349">Heme</keyword>
<comment type="cofactor">
    <cofactor evidence="10">
        <name>heme b</name>
        <dbReference type="ChEBI" id="CHEBI:60344"/>
    </cofactor>
    <text evidence="10">Binds 1 heme b (iron(II)-protoporphyrin IX) group per subunit.</text>
</comment>
<dbReference type="GO" id="GO:0006979">
    <property type="term" value="P:response to oxidative stress"/>
    <property type="evidence" value="ECO:0007669"/>
    <property type="project" value="InterPro"/>
</dbReference>
<dbReference type="Gene3D" id="1.10.420.10">
    <property type="entry name" value="Peroxidase, domain 2"/>
    <property type="match status" value="1"/>
</dbReference>
<proteinExistence type="inferred from homology"/>
<dbReference type="PROSITE" id="PS50873">
    <property type="entry name" value="PEROXIDASE_4"/>
    <property type="match status" value="1"/>
</dbReference>
<sequence>MIALSACHTVGFSHCGRFQNRIFNFSRTNPVDPSMNKQYADQLRTSCPIGVDPTIVVFMDPTTPRTFDNAYFKNLQQGKGLFTSDEVLFTDGRSKASVNTFAGNPQAFNQAFVTAITKLARTGVKTSPRNGNIRRVCGAFN</sequence>
<dbReference type="PRINTS" id="PR00461">
    <property type="entry name" value="PLPEROXIDASE"/>
</dbReference>
<evidence type="ECO:0000256" key="8">
    <source>
        <dbReference type="ARBA" id="ARBA00023004"/>
    </source>
</evidence>
<evidence type="ECO:0000256" key="9">
    <source>
        <dbReference type="ARBA" id="ARBA00023157"/>
    </source>
</evidence>
<evidence type="ECO:0000256" key="2">
    <source>
        <dbReference type="ARBA" id="ARBA00012313"/>
    </source>
</evidence>
<dbReference type="InterPro" id="IPR010255">
    <property type="entry name" value="Haem_peroxidase_sf"/>
</dbReference>
<dbReference type="EC" id="1.11.1.7" evidence="2"/>
<evidence type="ECO:0000256" key="3">
    <source>
        <dbReference type="ARBA" id="ARBA00022559"/>
    </source>
</evidence>
<gene>
    <name evidence="14" type="ORF">OLC1_LOCUS18746</name>
</gene>
<organism evidence="14 15">
    <name type="scientific">Oldenlandia corymbosa var. corymbosa</name>
    <dbReference type="NCBI Taxonomy" id="529605"/>
    <lineage>
        <taxon>Eukaryota</taxon>
        <taxon>Viridiplantae</taxon>
        <taxon>Streptophyta</taxon>
        <taxon>Embryophyta</taxon>
        <taxon>Tracheophyta</taxon>
        <taxon>Spermatophyta</taxon>
        <taxon>Magnoliopsida</taxon>
        <taxon>eudicotyledons</taxon>
        <taxon>Gunneridae</taxon>
        <taxon>Pentapetalae</taxon>
        <taxon>asterids</taxon>
        <taxon>lamiids</taxon>
        <taxon>Gentianales</taxon>
        <taxon>Rubiaceae</taxon>
        <taxon>Rubioideae</taxon>
        <taxon>Spermacoceae</taxon>
        <taxon>Hedyotis-Oldenlandia complex</taxon>
        <taxon>Oldenlandia</taxon>
    </lineage>
</organism>
<dbReference type="GO" id="GO:0046872">
    <property type="term" value="F:metal ion binding"/>
    <property type="evidence" value="ECO:0007669"/>
    <property type="project" value="UniProtKB-KW"/>
</dbReference>
<reference evidence="14" key="1">
    <citation type="submission" date="2023-03" db="EMBL/GenBank/DDBJ databases">
        <authorList>
            <person name="Julca I."/>
        </authorList>
    </citation>
    <scope>NUCLEOTIDE SEQUENCE</scope>
</reference>
<evidence type="ECO:0000313" key="15">
    <source>
        <dbReference type="Proteomes" id="UP001161247"/>
    </source>
</evidence>
<dbReference type="SUPFAM" id="SSF48113">
    <property type="entry name" value="Heme-dependent peroxidases"/>
    <property type="match status" value="1"/>
</dbReference>
<feature type="binding site" description="axial binding residue" evidence="10">
    <location>
        <position position="8"/>
    </location>
    <ligand>
        <name>heme b</name>
        <dbReference type="ChEBI" id="CHEBI:60344"/>
    </ligand>
    <ligandPart>
        <name>Fe</name>
        <dbReference type="ChEBI" id="CHEBI:18248"/>
    </ligandPart>
</feature>
<dbReference type="GO" id="GO:0140825">
    <property type="term" value="F:lactoperoxidase activity"/>
    <property type="evidence" value="ECO:0007669"/>
    <property type="project" value="UniProtKB-EC"/>
</dbReference>
<keyword evidence="5 10" id="KW-0479">Metal-binding</keyword>
<evidence type="ECO:0000256" key="12">
    <source>
        <dbReference type="RuleBase" id="RU004241"/>
    </source>
</evidence>
<keyword evidence="15" id="KW-1185">Reference proteome</keyword>
<protein>
    <recommendedName>
        <fullName evidence="2">peroxidase</fullName>
        <ecNumber evidence="2">1.11.1.7</ecNumber>
    </recommendedName>
</protein>
<dbReference type="PANTHER" id="PTHR31517:SF3">
    <property type="entry name" value="PEROXIDASE"/>
    <property type="match status" value="1"/>
</dbReference>
<keyword evidence="7" id="KW-0560">Oxidoreductase</keyword>
<evidence type="ECO:0000256" key="5">
    <source>
        <dbReference type="ARBA" id="ARBA00022723"/>
    </source>
</evidence>
<feature type="binding site" evidence="10">
    <location>
        <position position="9"/>
    </location>
    <ligand>
        <name>Ca(2+)</name>
        <dbReference type="ChEBI" id="CHEBI:29108"/>
        <label>2</label>
    </ligand>
</feature>
<evidence type="ECO:0000256" key="7">
    <source>
        <dbReference type="ARBA" id="ARBA00023002"/>
    </source>
</evidence>
<feature type="binding site" evidence="10">
    <location>
        <position position="68"/>
    </location>
    <ligand>
        <name>Ca(2+)</name>
        <dbReference type="ChEBI" id="CHEBI:29108"/>
        <label>2</label>
    </ligand>
</feature>
<dbReference type="PANTHER" id="PTHR31517">
    <property type="match status" value="1"/>
</dbReference>
<evidence type="ECO:0000256" key="11">
    <source>
        <dbReference type="PIRSR" id="PIRSR600823-5"/>
    </source>
</evidence>
<dbReference type="GO" id="GO:0020037">
    <property type="term" value="F:heme binding"/>
    <property type="evidence" value="ECO:0007669"/>
    <property type="project" value="InterPro"/>
</dbReference>
<name>A0AAV1DWY5_OLDCO</name>
<dbReference type="Pfam" id="PF00141">
    <property type="entry name" value="peroxidase"/>
    <property type="match status" value="1"/>
</dbReference>
<comment type="similarity">
    <text evidence="12">Belongs to the peroxidase family.</text>
</comment>
<keyword evidence="8 10" id="KW-0408">Iron</keyword>
<evidence type="ECO:0000256" key="1">
    <source>
        <dbReference type="ARBA" id="ARBA00000189"/>
    </source>
</evidence>
<feature type="disulfide bond" evidence="11">
    <location>
        <begin position="15"/>
        <end position="47"/>
    </location>
</feature>
<keyword evidence="3" id="KW-0575">Peroxidase</keyword>
<feature type="binding site" evidence="10">
    <location>
        <position position="63"/>
    </location>
    <ligand>
        <name>Ca(2+)</name>
        <dbReference type="ChEBI" id="CHEBI:29108"/>
        <label>2</label>
    </ligand>
</feature>
<dbReference type="Proteomes" id="UP001161247">
    <property type="component" value="Chromosome 6"/>
</dbReference>